<evidence type="ECO:0000256" key="1">
    <source>
        <dbReference type="ARBA" id="ARBA00023015"/>
    </source>
</evidence>
<reference evidence="7" key="1">
    <citation type="journal article" date="2019" name="Int. J. Syst. Evol. Microbiol.">
        <title>The Global Catalogue of Microorganisms (GCM) 10K type strain sequencing project: providing services to taxonomists for standard genome sequencing and annotation.</title>
        <authorList>
            <consortium name="The Broad Institute Genomics Platform"/>
            <consortium name="The Broad Institute Genome Sequencing Center for Infectious Disease"/>
            <person name="Wu L."/>
            <person name="Ma J."/>
        </authorList>
    </citation>
    <scope>NUCLEOTIDE SEQUENCE [LARGE SCALE GENOMIC DNA]</scope>
    <source>
        <strain evidence="7">ICMP 6774ER</strain>
    </source>
</reference>
<dbReference type="Gene3D" id="1.10.357.10">
    <property type="entry name" value="Tetracycline Repressor, domain 2"/>
    <property type="match status" value="1"/>
</dbReference>
<evidence type="ECO:0000313" key="7">
    <source>
        <dbReference type="Proteomes" id="UP001597368"/>
    </source>
</evidence>
<comment type="caution">
    <text evidence="6">The sequence shown here is derived from an EMBL/GenBank/DDBJ whole genome shotgun (WGS) entry which is preliminary data.</text>
</comment>
<feature type="domain" description="HTH tetR-type" evidence="5">
    <location>
        <begin position="6"/>
        <end position="65"/>
    </location>
</feature>
<keyword evidence="1" id="KW-0805">Transcription regulation</keyword>
<organism evidence="6 7">
    <name type="scientific">Nonomuraea mangrovi</name>
    <dbReference type="NCBI Taxonomy" id="2316207"/>
    <lineage>
        <taxon>Bacteria</taxon>
        <taxon>Bacillati</taxon>
        <taxon>Actinomycetota</taxon>
        <taxon>Actinomycetes</taxon>
        <taxon>Streptosporangiales</taxon>
        <taxon>Streptosporangiaceae</taxon>
        <taxon>Nonomuraea</taxon>
    </lineage>
</organism>
<dbReference type="InterPro" id="IPR036271">
    <property type="entry name" value="Tet_transcr_reg_TetR-rel_C_sf"/>
</dbReference>
<keyword evidence="3" id="KW-0804">Transcription</keyword>
<dbReference type="SUPFAM" id="SSF48498">
    <property type="entry name" value="Tetracyclin repressor-like, C-terminal domain"/>
    <property type="match status" value="1"/>
</dbReference>
<dbReference type="EMBL" id="JBHUFV010000033">
    <property type="protein sequence ID" value="MFD1933784.1"/>
    <property type="molecule type" value="Genomic_DNA"/>
</dbReference>
<sequence length="182" mass="20167">MRADARRNRDRIVEAARAVVAERGIDAPMELIARRAEVGVGTVYRRFPDRHALIAAMADQYIHEIADALTRAEESGDGAMAAVRSFVVWCGDQGRGALAAALADLPQELFEEMREFVTVRANMVERLEALVATAQERGEMRADVGADDLMALLNIFACHPTPRGEHYLRIMLDGIDNSSRHH</sequence>
<dbReference type="InterPro" id="IPR050109">
    <property type="entry name" value="HTH-type_TetR-like_transc_reg"/>
</dbReference>
<dbReference type="InterPro" id="IPR009057">
    <property type="entry name" value="Homeodomain-like_sf"/>
</dbReference>
<dbReference type="SUPFAM" id="SSF46689">
    <property type="entry name" value="Homeodomain-like"/>
    <property type="match status" value="1"/>
</dbReference>
<evidence type="ECO:0000256" key="3">
    <source>
        <dbReference type="ARBA" id="ARBA00023163"/>
    </source>
</evidence>
<dbReference type="PROSITE" id="PS50977">
    <property type="entry name" value="HTH_TETR_2"/>
    <property type="match status" value="1"/>
</dbReference>
<dbReference type="RefSeq" id="WP_379573822.1">
    <property type="nucleotide sequence ID" value="NZ_JBHUFV010000033.1"/>
</dbReference>
<protein>
    <submittedName>
        <fullName evidence="6">TetR/AcrR family transcriptional regulator</fullName>
    </submittedName>
</protein>
<gene>
    <name evidence="6" type="ORF">ACFSKW_20180</name>
</gene>
<keyword evidence="7" id="KW-1185">Reference proteome</keyword>
<accession>A0ABW4SXU6</accession>
<evidence type="ECO:0000259" key="5">
    <source>
        <dbReference type="PROSITE" id="PS50977"/>
    </source>
</evidence>
<dbReference type="Pfam" id="PF21597">
    <property type="entry name" value="TetR_C_43"/>
    <property type="match status" value="1"/>
</dbReference>
<proteinExistence type="predicted"/>
<evidence type="ECO:0000256" key="4">
    <source>
        <dbReference type="PROSITE-ProRule" id="PRU00335"/>
    </source>
</evidence>
<dbReference type="InterPro" id="IPR001647">
    <property type="entry name" value="HTH_TetR"/>
</dbReference>
<dbReference type="PANTHER" id="PTHR30055:SF234">
    <property type="entry name" value="HTH-TYPE TRANSCRIPTIONAL REGULATOR BETI"/>
    <property type="match status" value="1"/>
</dbReference>
<name>A0ABW4SXU6_9ACTN</name>
<dbReference type="Pfam" id="PF00440">
    <property type="entry name" value="TetR_N"/>
    <property type="match status" value="1"/>
</dbReference>
<evidence type="ECO:0000313" key="6">
    <source>
        <dbReference type="EMBL" id="MFD1933784.1"/>
    </source>
</evidence>
<dbReference type="PRINTS" id="PR00455">
    <property type="entry name" value="HTHTETR"/>
</dbReference>
<dbReference type="InterPro" id="IPR049445">
    <property type="entry name" value="TetR_SbtR-like_C"/>
</dbReference>
<dbReference type="Proteomes" id="UP001597368">
    <property type="component" value="Unassembled WGS sequence"/>
</dbReference>
<feature type="DNA-binding region" description="H-T-H motif" evidence="4">
    <location>
        <begin position="28"/>
        <end position="47"/>
    </location>
</feature>
<dbReference type="PANTHER" id="PTHR30055">
    <property type="entry name" value="HTH-TYPE TRANSCRIPTIONAL REGULATOR RUTR"/>
    <property type="match status" value="1"/>
</dbReference>
<keyword evidence="2 4" id="KW-0238">DNA-binding</keyword>
<evidence type="ECO:0000256" key="2">
    <source>
        <dbReference type="ARBA" id="ARBA00023125"/>
    </source>
</evidence>